<dbReference type="EMBL" id="QSVQ01000002">
    <property type="protein sequence ID" value="RGO54092.1"/>
    <property type="molecule type" value="Genomic_DNA"/>
</dbReference>
<comment type="caution">
    <text evidence="3">The sequence shown here is derived from an EMBL/GenBank/DDBJ whole genome shotgun (WGS) entry which is preliminary data.</text>
</comment>
<feature type="region of interest" description="Disordered" evidence="2">
    <location>
        <begin position="64"/>
        <end position="84"/>
    </location>
</feature>
<evidence type="ECO:0000256" key="2">
    <source>
        <dbReference type="SAM" id="MobiDB-lite"/>
    </source>
</evidence>
<reference evidence="3 4" key="1">
    <citation type="submission" date="2018-08" db="EMBL/GenBank/DDBJ databases">
        <title>A genome reference for cultivated species of the human gut microbiota.</title>
        <authorList>
            <person name="Zou Y."/>
            <person name="Xue W."/>
            <person name="Luo G."/>
        </authorList>
    </citation>
    <scope>NUCLEOTIDE SEQUENCE [LARGE SCALE GENOMIC DNA]</scope>
    <source>
        <strain evidence="3 4">OM02-12</strain>
    </source>
</reference>
<evidence type="ECO:0000313" key="3">
    <source>
        <dbReference type="EMBL" id="RGO54092.1"/>
    </source>
</evidence>
<dbReference type="GeneID" id="78199905"/>
<dbReference type="Pfam" id="PF14193">
    <property type="entry name" value="DUF4315"/>
    <property type="match status" value="1"/>
</dbReference>
<accession>A0A3E5GWH0</accession>
<dbReference type="Proteomes" id="UP000261055">
    <property type="component" value="Unassembled WGS sequence"/>
</dbReference>
<keyword evidence="1" id="KW-0175">Coiled coil</keyword>
<organism evidence="3 4">
    <name type="scientific">Dorea formicigenerans</name>
    <dbReference type="NCBI Taxonomy" id="39486"/>
    <lineage>
        <taxon>Bacteria</taxon>
        <taxon>Bacillati</taxon>
        <taxon>Bacillota</taxon>
        <taxon>Clostridia</taxon>
        <taxon>Lachnospirales</taxon>
        <taxon>Lachnospiraceae</taxon>
        <taxon>Dorea</taxon>
    </lineage>
</organism>
<gene>
    <name evidence="3" type="ORF">DXB12_03060</name>
</gene>
<evidence type="ECO:0000256" key="1">
    <source>
        <dbReference type="SAM" id="Coils"/>
    </source>
</evidence>
<protein>
    <submittedName>
        <fullName evidence="3">DUF4315 family protein</fullName>
    </submittedName>
</protein>
<sequence length="84" mass="9907">MSAKLDRIGEERDKALRRRDEWDARYKELDKRYREQENTEIHDLVHAFNLTPEQLGQLLRQTAQSLPSPEAVNQVVKEDATDED</sequence>
<dbReference type="AlphaFoldDB" id="A0A3E5GWH0"/>
<name>A0A3E5GWH0_9FIRM</name>
<keyword evidence="4" id="KW-1185">Reference proteome</keyword>
<proteinExistence type="predicted"/>
<evidence type="ECO:0000313" key="4">
    <source>
        <dbReference type="Proteomes" id="UP000261055"/>
    </source>
</evidence>
<dbReference type="RefSeq" id="WP_009259778.1">
    <property type="nucleotide sequence ID" value="NZ_QSVQ01000002.1"/>
</dbReference>
<dbReference type="InterPro" id="IPR025464">
    <property type="entry name" value="DUF4315"/>
</dbReference>
<feature type="coiled-coil region" evidence="1">
    <location>
        <begin position="12"/>
        <end position="39"/>
    </location>
</feature>